<keyword evidence="1" id="KW-1133">Transmembrane helix</keyword>
<dbReference type="STRING" id="119641.SAMN05421842_11810"/>
<evidence type="ECO:0000313" key="3">
    <source>
        <dbReference type="EMBL" id="SFD05052.1"/>
    </source>
</evidence>
<protein>
    <submittedName>
        <fullName evidence="3">Ion channel</fullName>
    </submittedName>
</protein>
<accession>A0A1I1P614</accession>
<reference evidence="3 4" key="1">
    <citation type="submission" date="2016-10" db="EMBL/GenBank/DDBJ databases">
        <authorList>
            <person name="de Groot N.N."/>
        </authorList>
    </citation>
    <scope>NUCLEOTIDE SEQUENCE [LARGE SCALE GENOMIC DNA]</scope>
    <source>
        <strain evidence="3 4">DSM 12992</strain>
    </source>
</reference>
<name>A0A1I1P614_9CLOT</name>
<keyword evidence="1" id="KW-0472">Membrane</keyword>
<evidence type="ECO:0000313" key="4">
    <source>
        <dbReference type="Proteomes" id="UP000199263"/>
    </source>
</evidence>
<dbReference type="EMBL" id="FOMG01000018">
    <property type="protein sequence ID" value="SFD05052.1"/>
    <property type="molecule type" value="Genomic_DNA"/>
</dbReference>
<dbReference type="Pfam" id="PF07885">
    <property type="entry name" value="Ion_trans_2"/>
    <property type="match status" value="1"/>
</dbReference>
<sequence>MSKEEPTINFNELNSSKIIEGTEFVYIVKEGNTKKYKIVDTKEKILEYSLNKKNYAEKQVGILVTCECNNISGFFHNTIFLEKFKMDYYSNNKIDDLLYLNFNNCYFFKDIEAIGGDYKEIVINESIIEKNMYTRFINCEKLNLNNAIFKKNAILENSEIGKINANTSKFEENLLFQEVTVLNDFILDKIKGNKDLGFIDCRFEGFSKLELDISGELNFSHCSFYKKSEINFDEISGKFSLYKTNFSDKCYLEYELLENKKYKPLIFKDDFKKTKWNFLILAEIYKSSGRTEQYLETFYYFKKYERLEKKNKNKYKLSLLDYAIEITTKYYTSWKRTLLSMAFIIIAFFLLYCSFPNLLMYQNDLINSKNLFSIVFEMYKNSNFDIYLLIRKFGNILYFTIMTFTTVGYGDIIPLNWMKLAIASESFFGIFFTSSFVVTLSRRFL</sequence>
<dbReference type="OrthoDB" id="268207at2"/>
<dbReference type="AlphaFoldDB" id="A0A1I1P614"/>
<evidence type="ECO:0000259" key="2">
    <source>
        <dbReference type="Pfam" id="PF07885"/>
    </source>
</evidence>
<dbReference type="InterPro" id="IPR013099">
    <property type="entry name" value="K_chnl_dom"/>
</dbReference>
<dbReference type="Proteomes" id="UP000199263">
    <property type="component" value="Unassembled WGS sequence"/>
</dbReference>
<gene>
    <name evidence="3" type="ORF">SAMN05421842_11810</name>
</gene>
<proteinExistence type="predicted"/>
<feature type="transmembrane region" description="Helical" evidence="1">
    <location>
        <begin position="338"/>
        <end position="359"/>
    </location>
</feature>
<keyword evidence="1" id="KW-0812">Transmembrane</keyword>
<feature type="transmembrane region" description="Helical" evidence="1">
    <location>
        <begin position="421"/>
        <end position="440"/>
    </location>
</feature>
<feature type="domain" description="Potassium channel" evidence="2">
    <location>
        <begin position="392"/>
        <end position="443"/>
    </location>
</feature>
<dbReference type="SUPFAM" id="SSF81324">
    <property type="entry name" value="Voltage-gated potassium channels"/>
    <property type="match status" value="1"/>
</dbReference>
<keyword evidence="4" id="KW-1185">Reference proteome</keyword>
<dbReference type="Gene3D" id="1.10.287.70">
    <property type="match status" value="1"/>
</dbReference>
<dbReference type="RefSeq" id="WP_090091980.1">
    <property type="nucleotide sequence ID" value="NZ_FOMG01000018.1"/>
</dbReference>
<feature type="transmembrane region" description="Helical" evidence="1">
    <location>
        <begin position="396"/>
        <end position="415"/>
    </location>
</feature>
<evidence type="ECO:0000256" key="1">
    <source>
        <dbReference type="SAM" id="Phobius"/>
    </source>
</evidence>
<organism evidence="3 4">
    <name type="scientific">Clostridium uliginosum</name>
    <dbReference type="NCBI Taxonomy" id="119641"/>
    <lineage>
        <taxon>Bacteria</taxon>
        <taxon>Bacillati</taxon>
        <taxon>Bacillota</taxon>
        <taxon>Clostridia</taxon>
        <taxon>Eubacteriales</taxon>
        <taxon>Clostridiaceae</taxon>
        <taxon>Clostridium</taxon>
    </lineage>
</organism>